<evidence type="ECO:0000313" key="11">
    <source>
        <dbReference type="EMBL" id="TVY38154.1"/>
    </source>
</evidence>
<feature type="binding site" evidence="7">
    <location>
        <position position="308"/>
    </location>
    <ligand>
        <name>ATP</name>
        <dbReference type="ChEBI" id="CHEBI:30616"/>
    </ligand>
</feature>
<comment type="caution">
    <text evidence="11">The sequence shown here is derived from an EMBL/GenBank/DDBJ whole genome shotgun (WGS) entry which is preliminary data.</text>
</comment>
<evidence type="ECO:0000256" key="6">
    <source>
        <dbReference type="ARBA" id="ARBA00030237"/>
    </source>
</evidence>
<dbReference type="PROSITE" id="PS50006">
    <property type="entry name" value="FHA_DOMAIN"/>
    <property type="match status" value="1"/>
</dbReference>
<dbReference type="Pfam" id="PF00069">
    <property type="entry name" value="Pkinase"/>
    <property type="match status" value="1"/>
</dbReference>
<dbReference type="Pfam" id="PF00498">
    <property type="entry name" value="FHA"/>
    <property type="match status" value="1"/>
</dbReference>
<dbReference type="FunFam" id="3.30.200.20:FF:000470">
    <property type="entry name" value="Serine/threonine-protein kinase RAD53"/>
    <property type="match status" value="1"/>
</dbReference>
<dbReference type="PANTHER" id="PTHR24348">
    <property type="entry name" value="SERINE/THREONINE-PROTEIN KINASE UNC-51-RELATED"/>
    <property type="match status" value="1"/>
</dbReference>
<feature type="domain" description="Protein kinase" evidence="10">
    <location>
        <begin position="279"/>
        <end position="564"/>
    </location>
</feature>
<feature type="region of interest" description="Disordered" evidence="8">
    <location>
        <begin position="1192"/>
        <end position="1226"/>
    </location>
</feature>
<dbReference type="GO" id="GO:0006914">
    <property type="term" value="P:autophagy"/>
    <property type="evidence" value="ECO:0007669"/>
    <property type="project" value="UniProtKB-KW"/>
</dbReference>
<keyword evidence="11" id="KW-0418">Kinase</keyword>
<dbReference type="OrthoDB" id="504170at2759"/>
<evidence type="ECO:0000313" key="12">
    <source>
        <dbReference type="Proteomes" id="UP000462212"/>
    </source>
</evidence>
<evidence type="ECO:0000256" key="4">
    <source>
        <dbReference type="ARBA" id="ARBA00022840"/>
    </source>
</evidence>
<dbReference type="GO" id="GO:0010506">
    <property type="term" value="P:regulation of autophagy"/>
    <property type="evidence" value="ECO:0007669"/>
    <property type="project" value="InterPro"/>
</dbReference>
<comment type="similarity">
    <text evidence="2">Belongs to the protein kinase superfamily. CAMK Ser/Thr protein kinase family. CHEK2 subfamily.</text>
</comment>
<gene>
    <name evidence="11" type="primary">RAD53</name>
    <name evidence="11" type="ORF">LSUB1_G005005</name>
</gene>
<dbReference type="SMART" id="SM00240">
    <property type="entry name" value="FHA"/>
    <property type="match status" value="1"/>
</dbReference>
<name>A0A8H8RM97_9HELO</name>
<evidence type="ECO:0000256" key="7">
    <source>
        <dbReference type="PROSITE-ProRule" id="PRU10141"/>
    </source>
</evidence>
<dbReference type="SUPFAM" id="SSF56112">
    <property type="entry name" value="Protein kinase-like (PK-like)"/>
    <property type="match status" value="1"/>
</dbReference>
<dbReference type="PANTHER" id="PTHR24348:SF68">
    <property type="entry name" value="SERINE_THREONINE-PROTEIN KINASE ATG1C"/>
    <property type="match status" value="1"/>
</dbReference>
<dbReference type="SMART" id="SM00220">
    <property type="entry name" value="S_TKc"/>
    <property type="match status" value="1"/>
</dbReference>
<dbReference type="SUPFAM" id="SSF49879">
    <property type="entry name" value="SMAD/FHA domain"/>
    <property type="match status" value="1"/>
</dbReference>
<keyword evidence="3 7" id="KW-0547">Nucleotide-binding</keyword>
<dbReference type="AlphaFoldDB" id="A0A8H8RM97"/>
<dbReference type="InterPro" id="IPR008984">
    <property type="entry name" value="SMAD_FHA_dom_sf"/>
</dbReference>
<sequence>MADTDSNSVATQQYNDERRYGQGNSGLSDEDASDIICVLYPMTINANRAADQIYKATPQNTLETRSDIHIKEKVTAAEPAVNTFDIAAEGLVPCGIALRLSANLKDPLMGFQFGRNADRCDFPVGNNDPGRRVSNTHFRIYINEHCVIMIEDQSTNGTMIDRTLLKAKEKENNMAFKHTLDSGQKIVITGGTAKDDLAFMTWIPNRSDEAELAYQQNVTKFFLRKAALRDQPRTKAPLRPGRNGNPVNLFPTPAANTPDYSPISTFGKHIREWKGGSKYNRVAQIGKGAFAIVYKVTAKLDGTPFAAKELEKRRFMKNGILDQKMDMEMRIMSKIQHENIVKYIEHIDWEDYLYIIMEYIPGGDLGTLINQKGPLPEPDVKDMARQLLGALGYLHGEGVTHRDVKPDNILIARRHPLHTKLTDFGLSKVVENEQTGLRTFCGTLLYCAPEVYTEYREYDQNGRRTVLRGKDKHTQPAARYDHAVDIWSLAGVLFFALCGSPPYPASNGSTYMIILNRIMTEPLDIRPLQLANVSENGIRFVRQMLHVRPEFRATIEELQQSSWLIGDDDMELSQETELEQGTSQLSLQETDIEQGASQLSLIDDCEVEDSAEFGQSVSDVTEIQQREIPSSFSDGISNVTSSYDYDYNYANGNGHTIINGNGRLFGEVNVSDVGSSGAIPLDPQLNLPLPSTTFNHDHRDIHPESDLNFDDSERQGNYSEDQLDASQSDHFSPLVGVIPSTEPAIAMAPPTHIPTNTNFKAGDLRRQLQGQGLPERAVRSSSLMGTESMVGQLNMHSPASAASPGATSPPDAGREMNTSLRRPREEGLEDDENWQPADLPAKRRRKSQREIDMPVPQSIFWDPADKSTHHHNYPTMLTSDYNNLKDWAKSKGEEFEQGHKSFDGTMKSFLGSRSRSNSFVEVSPAAGEQVIDEGRHMLMKRDDRTLDDINPQTIPSHAVEEDYIPSTARVSYAASPRPDVPSITMTDAPLVPAFETAFQVPKRVLAKLIMTPDSCISNINLNITENVTSWGRAPESIFRYPNIKEGRVPKSAFKIILFEAGPNVNSEPKPAQAASNEENKAFYISTKASKGIWINDVQLLSYKPEHRGGYSRYWGELRDGDLVTVWKDEQQLNLFTRFRFECYMGRSKIPRKGDEKFQLNKNLTFLADIEDACIKQHELILKEQAKAQAEQAALVEGLNKENDTENSTREGKEKEKEKDVQQPLTF</sequence>
<reference evidence="11 12" key="1">
    <citation type="submission" date="2018-05" db="EMBL/GenBank/DDBJ databases">
        <title>Genome sequencing and assembly of the regulated plant pathogen Lachnellula willkommii and related sister species for the development of diagnostic species identification markers.</title>
        <authorList>
            <person name="Giroux E."/>
            <person name="Bilodeau G."/>
        </authorList>
    </citation>
    <scope>NUCLEOTIDE SEQUENCE [LARGE SCALE GENOMIC DNA]</scope>
    <source>
        <strain evidence="11 12">CBS 197.66</strain>
    </source>
</reference>
<dbReference type="InterPro" id="IPR011009">
    <property type="entry name" value="Kinase-like_dom_sf"/>
</dbReference>
<evidence type="ECO:0000259" key="9">
    <source>
        <dbReference type="PROSITE" id="PS50006"/>
    </source>
</evidence>
<dbReference type="GO" id="GO:0005524">
    <property type="term" value="F:ATP binding"/>
    <property type="evidence" value="ECO:0007669"/>
    <property type="project" value="UniProtKB-UniRule"/>
</dbReference>
<feature type="compositionally biased region" description="Polar residues" evidence="8">
    <location>
        <begin position="1"/>
        <end position="14"/>
    </location>
</feature>
<evidence type="ECO:0000256" key="2">
    <source>
        <dbReference type="ARBA" id="ARBA00005575"/>
    </source>
</evidence>
<evidence type="ECO:0000256" key="3">
    <source>
        <dbReference type="ARBA" id="ARBA00022741"/>
    </source>
</evidence>
<keyword evidence="11" id="KW-0808">Transferase</keyword>
<dbReference type="InterPro" id="IPR000253">
    <property type="entry name" value="FHA_dom"/>
</dbReference>
<dbReference type="InterPro" id="IPR000719">
    <property type="entry name" value="Prot_kinase_dom"/>
</dbReference>
<dbReference type="EMBL" id="QGMJ01000302">
    <property type="protein sequence ID" value="TVY38154.1"/>
    <property type="molecule type" value="Genomic_DNA"/>
</dbReference>
<dbReference type="Proteomes" id="UP000462212">
    <property type="component" value="Unassembled WGS sequence"/>
</dbReference>
<evidence type="ECO:0000256" key="5">
    <source>
        <dbReference type="ARBA" id="ARBA00023006"/>
    </source>
</evidence>
<dbReference type="GO" id="GO:0034045">
    <property type="term" value="C:phagophore assembly site membrane"/>
    <property type="evidence" value="ECO:0007669"/>
    <property type="project" value="UniProtKB-SubCell"/>
</dbReference>
<comment type="subcellular location">
    <subcellularLocation>
        <location evidence="1">Preautophagosomal structure membrane</location>
        <topology evidence="1">Peripheral membrane protein</topology>
    </subcellularLocation>
</comment>
<feature type="region of interest" description="Disordered" evidence="8">
    <location>
        <begin position="796"/>
        <end position="851"/>
    </location>
</feature>
<proteinExistence type="inferred from homology"/>
<keyword evidence="12" id="KW-1185">Reference proteome</keyword>
<dbReference type="PROSITE" id="PS00108">
    <property type="entry name" value="PROTEIN_KINASE_ST"/>
    <property type="match status" value="1"/>
</dbReference>
<feature type="compositionally biased region" description="Basic and acidic residues" evidence="8">
    <location>
        <begin position="1198"/>
        <end position="1220"/>
    </location>
</feature>
<evidence type="ECO:0000259" key="10">
    <source>
        <dbReference type="PROSITE" id="PS50011"/>
    </source>
</evidence>
<dbReference type="InterPro" id="IPR008271">
    <property type="entry name" value="Ser/Thr_kinase_AS"/>
</dbReference>
<dbReference type="InterPro" id="IPR017441">
    <property type="entry name" value="Protein_kinase_ATP_BS"/>
</dbReference>
<keyword evidence="4 7" id="KW-0067">ATP-binding</keyword>
<dbReference type="GO" id="GO:0004674">
    <property type="term" value="F:protein serine/threonine kinase activity"/>
    <property type="evidence" value="ECO:0007669"/>
    <property type="project" value="InterPro"/>
</dbReference>
<organism evidence="11 12">
    <name type="scientific">Lachnellula subtilissima</name>
    <dbReference type="NCBI Taxonomy" id="602034"/>
    <lineage>
        <taxon>Eukaryota</taxon>
        <taxon>Fungi</taxon>
        <taxon>Dikarya</taxon>
        <taxon>Ascomycota</taxon>
        <taxon>Pezizomycotina</taxon>
        <taxon>Leotiomycetes</taxon>
        <taxon>Helotiales</taxon>
        <taxon>Lachnaceae</taxon>
        <taxon>Lachnellula</taxon>
    </lineage>
</organism>
<feature type="region of interest" description="Disordered" evidence="8">
    <location>
        <begin position="1"/>
        <end position="28"/>
    </location>
</feature>
<dbReference type="Gene3D" id="2.60.200.20">
    <property type="match status" value="1"/>
</dbReference>
<keyword evidence="5" id="KW-0072">Autophagy</keyword>
<evidence type="ECO:0000256" key="8">
    <source>
        <dbReference type="SAM" id="MobiDB-lite"/>
    </source>
</evidence>
<dbReference type="Gene3D" id="1.10.510.10">
    <property type="entry name" value="Transferase(Phosphotransferase) domain 1"/>
    <property type="match status" value="1"/>
</dbReference>
<feature type="compositionally biased region" description="Polar residues" evidence="8">
    <location>
        <begin position="715"/>
        <end position="727"/>
    </location>
</feature>
<feature type="compositionally biased region" description="Low complexity" evidence="8">
    <location>
        <begin position="797"/>
        <end position="810"/>
    </location>
</feature>
<feature type="domain" description="FHA" evidence="9">
    <location>
        <begin position="111"/>
        <end position="165"/>
    </location>
</feature>
<feature type="region of interest" description="Disordered" evidence="8">
    <location>
        <begin position="690"/>
        <end position="727"/>
    </location>
</feature>
<feature type="compositionally biased region" description="Basic and acidic residues" evidence="8">
    <location>
        <begin position="695"/>
        <end position="705"/>
    </location>
</feature>
<dbReference type="InterPro" id="IPR045269">
    <property type="entry name" value="Atg1-like"/>
</dbReference>
<evidence type="ECO:0000256" key="1">
    <source>
        <dbReference type="ARBA" id="ARBA00004623"/>
    </source>
</evidence>
<dbReference type="PROSITE" id="PS00107">
    <property type="entry name" value="PROTEIN_KINASE_ATP"/>
    <property type="match status" value="1"/>
</dbReference>
<protein>
    <recommendedName>
        <fullName evidence="6">Autophagy-related protein 1</fullName>
    </recommendedName>
</protein>
<accession>A0A8H8RM97</accession>
<dbReference type="PROSITE" id="PS50011">
    <property type="entry name" value="PROTEIN_KINASE_DOM"/>
    <property type="match status" value="1"/>
</dbReference>